<gene>
    <name evidence="2" type="ordered locus">Srot_0208</name>
</gene>
<evidence type="ECO:0008006" key="4">
    <source>
        <dbReference type="Google" id="ProtNLM"/>
    </source>
</evidence>
<dbReference type="AlphaFoldDB" id="D6ZAF5"/>
<proteinExistence type="predicted"/>
<sequence length="142" mass="14192">MHPDPRPDSSPAPPPAPPKPILAAGVVSAVLGLIAAGFGAAVAVAALMGRSFPGLSSPATAVAFLAFGGALAAAGGALVKGKAWGRGLIVLFCLLLLPIAYGTVRDSQQPLIGYPLGLAALANLVCLFTPTALRWASENRTL</sequence>
<dbReference type="RefSeq" id="WP_013137153.1">
    <property type="nucleotide sequence ID" value="NC_014168.1"/>
</dbReference>
<keyword evidence="1" id="KW-0472">Membrane</keyword>
<evidence type="ECO:0000313" key="2">
    <source>
        <dbReference type="EMBL" id="ADG96697.1"/>
    </source>
</evidence>
<protein>
    <recommendedName>
        <fullName evidence="4">Integral membrane protein</fullName>
    </recommendedName>
</protein>
<keyword evidence="1" id="KW-1133">Transmembrane helix</keyword>
<dbReference type="OrthoDB" id="4350592at2"/>
<dbReference type="KEGG" id="srt:Srot_0208"/>
<dbReference type="EMBL" id="CP001958">
    <property type="protein sequence ID" value="ADG96697.1"/>
    <property type="molecule type" value="Genomic_DNA"/>
</dbReference>
<organism evidence="2 3">
    <name type="scientific">Segniliparus rotundus (strain ATCC BAA-972 / CDC 1076 / CIP 108378 / DSM 44985 / JCM 13578)</name>
    <dbReference type="NCBI Taxonomy" id="640132"/>
    <lineage>
        <taxon>Bacteria</taxon>
        <taxon>Bacillati</taxon>
        <taxon>Actinomycetota</taxon>
        <taxon>Actinomycetes</taxon>
        <taxon>Mycobacteriales</taxon>
        <taxon>Segniliparaceae</taxon>
        <taxon>Segniliparus</taxon>
    </lineage>
</organism>
<name>D6ZAF5_SEGRD</name>
<keyword evidence="1" id="KW-0812">Transmembrane</keyword>
<dbReference type="STRING" id="640132.Srot_0208"/>
<reference evidence="2 3" key="1">
    <citation type="journal article" date="2010" name="Stand. Genomic Sci.">
        <title>Complete genome sequence of Segniliparus rotundus type strain (CDC 1076).</title>
        <authorList>
            <person name="Sikorski J."/>
            <person name="Lapidus A."/>
            <person name="Copeland A."/>
            <person name="Misra M."/>
            <person name="Glavina Del Rio T."/>
            <person name="Nolan M."/>
            <person name="Lucas S."/>
            <person name="Chen F."/>
            <person name="Tice H."/>
            <person name="Cheng J.F."/>
            <person name="Jando M."/>
            <person name="Schneider S."/>
            <person name="Bruce D."/>
            <person name="Goodwin L."/>
            <person name="Pitluck S."/>
            <person name="Liolios K."/>
            <person name="Mikhailova N."/>
            <person name="Pati A."/>
            <person name="Ivanova N."/>
            <person name="Mavromatis K."/>
            <person name="Chen A."/>
            <person name="Palaniappan K."/>
            <person name="Chertkov O."/>
            <person name="Land M."/>
            <person name="Hauser L."/>
            <person name="Chang Y.J."/>
            <person name="Jeffries C.D."/>
            <person name="Brettin T."/>
            <person name="Detter J.C."/>
            <person name="Han C."/>
            <person name="Rohde M."/>
            <person name="Goker M."/>
            <person name="Bristow J."/>
            <person name="Eisen J.A."/>
            <person name="Markowitz V."/>
            <person name="Hugenholtz P."/>
            <person name="Kyrpides N.C."/>
            <person name="Klenk H.P."/>
        </authorList>
    </citation>
    <scope>NUCLEOTIDE SEQUENCE [LARGE SCALE GENOMIC DNA]</scope>
    <source>
        <strain evidence="3">ATCC BAA-972 / CDC 1076 / CIP 108378 / DSM 44985 / JCM 13578</strain>
    </source>
</reference>
<evidence type="ECO:0000313" key="3">
    <source>
        <dbReference type="Proteomes" id="UP000002247"/>
    </source>
</evidence>
<feature type="transmembrane region" description="Helical" evidence="1">
    <location>
        <begin position="84"/>
        <end position="104"/>
    </location>
</feature>
<feature type="transmembrane region" description="Helical" evidence="1">
    <location>
        <begin position="111"/>
        <end position="133"/>
    </location>
</feature>
<dbReference type="Proteomes" id="UP000002247">
    <property type="component" value="Chromosome"/>
</dbReference>
<dbReference type="HOGENOM" id="CLU_124994_1_0_11"/>
<feature type="transmembrane region" description="Helical" evidence="1">
    <location>
        <begin position="59"/>
        <end position="78"/>
    </location>
</feature>
<evidence type="ECO:0000256" key="1">
    <source>
        <dbReference type="SAM" id="Phobius"/>
    </source>
</evidence>
<keyword evidence="3" id="KW-1185">Reference proteome</keyword>
<accession>D6ZAF5</accession>
<feature type="transmembrane region" description="Helical" evidence="1">
    <location>
        <begin position="20"/>
        <end position="47"/>
    </location>
</feature>